<dbReference type="PROSITE" id="PS00012">
    <property type="entry name" value="PHOSPHOPANTETHEINE"/>
    <property type="match status" value="1"/>
</dbReference>
<keyword evidence="7" id="KW-0045">Antibiotic biosynthesis</keyword>
<dbReference type="SMART" id="SM00823">
    <property type="entry name" value="PKS_PP"/>
    <property type="match status" value="1"/>
</dbReference>
<dbReference type="Proteomes" id="UP001596378">
    <property type="component" value="Unassembled WGS sequence"/>
</dbReference>
<comment type="caution">
    <text evidence="10">The sequence shown here is derived from an EMBL/GenBank/DDBJ whole genome shotgun (WGS) entry which is preliminary data.</text>
</comment>
<dbReference type="Pfam" id="PF00668">
    <property type="entry name" value="Condensation"/>
    <property type="match status" value="1"/>
</dbReference>
<dbReference type="InterPro" id="IPR006162">
    <property type="entry name" value="Ppantetheine_attach_site"/>
</dbReference>
<dbReference type="EMBL" id="JBHTAI010000042">
    <property type="protein sequence ID" value="MFC7153747.1"/>
    <property type="molecule type" value="Genomic_DNA"/>
</dbReference>
<dbReference type="InterPro" id="IPR025110">
    <property type="entry name" value="AMP-bd_C"/>
</dbReference>
<evidence type="ECO:0000256" key="1">
    <source>
        <dbReference type="ARBA" id="ARBA00001957"/>
    </source>
</evidence>
<dbReference type="PROSITE" id="PS00455">
    <property type="entry name" value="AMP_BINDING"/>
    <property type="match status" value="1"/>
</dbReference>
<sequence length="1462" mass="160590">MTTNYEFHAGEFLARLRGDGATLWEEGGSLRYKAPKGVVTPSDLQTLKENKASVLTWLRSEAQSSAVIPHPLAKYEPFPLTDVQAAYLLGRNEAFEYGGVACHIYLELYYPSLDPARVEAAWNRLVDRHDMLRAVIRRDGSQQVLEKVPRFEVAFADARGWDESRAEAELGNIREEMGRRIYDTERWPLFGVALTAMPDHALLHFSIEFLIADWASIWLLLAEFETLYFRPEQELPPLTLRYRDYMLAERRLRDSAAYAADKEYWLRRLDELPSAPDLPLAPAHSRFGKARFTRRSLQLDASRWSNFKRQAQRRGLTPTAAVMTAYAAVIERWSRSRAFSLNLTVLNRLPLHPEVRAIVGDFTSVSLLAVDWNAALPFGERARAVNGQLFADLDHRLYSGVEVLREMSHRRGREAALMPIVFTSAIGLVEPTEENRLIGREGHQGISQTPQVFVDCQAMDGPFGLQVNWDIRDGVFPSGMMDDMFGAFERLLHSLADSDRAWDQEEAVPLPAWQTQERLRVNATAAPLSDGLLHGGVLKRAAEAPNRTAVIDNEGQVTYEELLLRTSAITGKLKEAGCREGDRVAIVMEKSSCQVAAVLATLFAGAVYVPIDRTQPQARRLTLLEQAKVRYVLTSEGQKGEGWPSSVSVIAADRLQSPAVHALVAEGDPDRPAYIIHTSGSTGLPKGVVMTHRAAVNTIEDINRRFRIGASDAILGLSQLGFDLSVYDIFGTLSAGGTLVLPSADRQTDPSHWAELMNRHGVTVWNSAPALMTMLEAYLNADSACRLPRLRLALLSGDWIPPSLPDRLAIRLPGAQIVSLGGATEAAIWSICHLCNGLPEDWASIPYGLPLANQSFRVLDGAMRDCPVWVTGELYIAGAGLALGYDGNADATARSFVSHPADGQRLYRTGDLGRYRPGGEIEFLGREDHQIKLRGHRIELGEIEATLQRHPAVETAVALIVGEGEARALFAVVEADGKGMREEELAMELTAFLADRLPAYMIPAELRVADSLPLTSNGKVDRKALAGWRRKLSVSSSAASSPSASDPLLAGLLQIWADALGRPTLEASRNIYEVGADSLVMAQAAGKLREWLAAAPYEVDIPFDALLRQMLNYPTVDALATFVRARITEAQTAGDRDAPAPGDRTREDEGSNAVLTFYGGDGEGPLRVVFHAGLGTMNCFHLLLGHLKEQQAGPVVGITIKDTELYCSLEPAETIGQLADDYAKRLAATGHGEMQLIGYCLGGLIAVETARRLLENGVRVTDLVLVDSHPVPYDIADDLVIESLFVPNLNISLEQAGFTGVTPDEFVDGLRHIFEANGRSVPAGSSLDIGGDNALNRVGQLFRRLEGMSRRERFAGYVNAMSVSGGNRMPVEMAEGLFKVYRQSLQSARFTPLPYPGDIRFLLANEPFTLLPGTNEMTLGFWQEVCLGEFTVREIAGNHYTCIEAEPNAGNLAAVIGEALRR</sequence>
<keyword evidence="5" id="KW-0597">Phosphoprotein</keyword>
<dbReference type="SUPFAM" id="SSF47336">
    <property type="entry name" value="ACP-like"/>
    <property type="match status" value="1"/>
</dbReference>
<dbReference type="Pfam" id="PF00501">
    <property type="entry name" value="AMP-binding"/>
    <property type="match status" value="1"/>
</dbReference>
<dbReference type="PANTHER" id="PTHR45527">
    <property type="entry name" value="NONRIBOSOMAL PEPTIDE SYNTHETASE"/>
    <property type="match status" value="1"/>
</dbReference>
<feature type="domain" description="Carrier" evidence="9">
    <location>
        <begin position="1043"/>
        <end position="1127"/>
    </location>
</feature>
<protein>
    <submittedName>
        <fullName evidence="10">Amino acid adenylation domain-containing protein</fullName>
    </submittedName>
</protein>
<dbReference type="InterPro" id="IPR041464">
    <property type="entry name" value="TubC_N"/>
</dbReference>
<dbReference type="PANTHER" id="PTHR45527:SF10">
    <property type="entry name" value="PYOCHELIN SYNTHASE PCHF"/>
    <property type="match status" value="1"/>
</dbReference>
<comment type="pathway">
    <text evidence="2">Siderophore biosynthesis.</text>
</comment>
<evidence type="ECO:0000256" key="6">
    <source>
        <dbReference type="ARBA" id="ARBA00022598"/>
    </source>
</evidence>
<gene>
    <name evidence="10" type="ORF">ACFQMJ_34915</name>
</gene>
<dbReference type="Pfam" id="PF18563">
    <property type="entry name" value="TubC_N"/>
    <property type="match status" value="1"/>
</dbReference>
<dbReference type="SUPFAM" id="SSF56801">
    <property type="entry name" value="Acetyl-CoA synthetase-like"/>
    <property type="match status" value="1"/>
</dbReference>
<evidence type="ECO:0000256" key="2">
    <source>
        <dbReference type="ARBA" id="ARBA00004924"/>
    </source>
</evidence>
<dbReference type="CDD" id="cd19535">
    <property type="entry name" value="Cyc_NRPS"/>
    <property type="match status" value="1"/>
</dbReference>
<keyword evidence="4" id="KW-0596">Phosphopantetheine</keyword>
<proteinExistence type="inferred from homology"/>
<dbReference type="InterPro" id="IPR001242">
    <property type="entry name" value="Condensation_dom"/>
</dbReference>
<dbReference type="Pfam" id="PF13193">
    <property type="entry name" value="AMP-binding_C"/>
    <property type="match status" value="1"/>
</dbReference>
<evidence type="ECO:0000256" key="4">
    <source>
        <dbReference type="ARBA" id="ARBA00022450"/>
    </source>
</evidence>
<evidence type="ECO:0000259" key="9">
    <source>
        <dbReference type="PROSITE" id="PS50075"/>
    </source>
</evidence>
<dbReference type="InterPro" id="IPR020806">
    <property type="entry name" value="PKS_PP-bd"/>
</dbReference>
<evidence type="ECO:0000313" key="11">
    <source>
        <dbReference type="Proteomes" id="UP001596378"/>
    </source>
</evidence>
<dbReference type="InterPro" id="IPR029058">
    <property type="entry name" value="AB_hydrolase_fold"/>
</dbReference>
<dbReference type="InterPro" id="IPR036736">
    <property type="entry name" value="ACP-like_sf"/>
</dbReference>
<dbReference type="InterPro" id="IPR044894">
    <property type="entry name" value="TubC_N_sf"/>
</dbReference>
<dbReference type="Gene3D" id="3.40.50.12780">
    <property type="entry name" value="N-terminal domain of ligase-like"/>
    <property type="match status" value="1"/>
</dbReference>
<dbReference type="InterPro" id="IPR023213">
    <property type="entry name" value="CAT-like_dom_sf"/>
</dbReference>
<evidence type="ECO:0000256" key="5">
    <source>
        <dbReference type="ARBA" id="ARBA00022553"/>
    </source>
</evidence>
<keyword evidence="11" id="KW-1185">Reference proteome</keyword>
<dbReference type="RefSeq" id="WP_378052024.1">
    <property type="nucleotide sequence ID" value="NZ_JBHMDN010000041.1"/>
</dbReference>
<dbReference type="InterPro" id="IPR000873">
    <property type="entry name" value="AMP-dep_synth/lig_dom"/>
</dbReference>
<reference evidence="11" key="1">
    <citation type="journal article" date="2019" name="Int. J. Syst. Evol. Microbiol.">
        <title>The Global Catalogue of Microorganisms (GCM) 10K type strain sequencing project: providing services to taxonomists for standard genome sequencing and annotation.</title>
        <authorList>
            <consortium name="The Broad Institute Genomics Platform"/>
            <consortium name="The Broad Institute Genome Sequencing Center for Infectious Disease"/>
            <person name="Wu L."/>
            <person name="Ma J."/>
        </authorList>
    </citation>
    <scope>NUCLEOTIDE SEQUENCE [LARGE SCALE GENOMIC DNA]</scope>
    <source>
        <strain evidence="11">KCTC 12907</strain>
    </source>
</reference>
<dbReference type="InterPro" id="IPR010071">
    <property type="entry name" value="AA_adenyl_dom"/>
</dbReference>
<dbReference type="Pfam" id="PF00550">
    <property type="entry name" value="PP-binding"/>
    <property type="match status" value="1"/>
</dbReference>
<dbReference type="InterPro" id="IPR020845">
    <property type="entry name" value="AMP-binding_CS"/>
</dbReference>
<dbReference type="Gene3D" id="1.10.1200.10">
    <property type="entry name" value="ACP-like"/>
    <property type="match status" value="1"/>
</dbReference>
<accession>A0ABW2FQJ3</accession>
<comment type="cofactor">
    <cofactor evidence="1">
        <name>pantetheine 4'-phosphate</name>
        <dbReference type="ChEBI" id="CHEBI:47942"/>
    </cofactor>
</comment>
<name>A0ABW2FQJ3_9BACL</name>
<dbReference type="InterPro" id="IPR001031">
    <property type="entry name" value="Thioesterase"/>
</dbReference>
<dbReference type="InterPro" id="IPR009081">
    <property type="entry name" value="PP-bd_ACP"/>
</dbReference>
<organism evidence="10 11">
    <name type="scientific">Cohnella cellulosilytica</name>
    <dbReference type="NCBI Taxonomy" id="986710"/>
    <lineage>
        <taxon>Bacteria</taxon>
        <taxon>Bacillati</taxon>
        <taxon>Bacillota</taxon>
        <taxon>Bacilli</taxon>
        <taxon>Bacillales</taxon>
        <taxon>Paenibacillaceae</taxon>
        <taxon>Cohnella</taxon>
    </lineage>
</organism>
<dbReference type="Gene3D" id="3.30.559.10">
    <property type="entry name" value="Chloramphenicol acetyltransferase-like domain"/>
    <property type="match status" value="1"/>
</dbReference>
<evidence type="ECO:0000256" key="3">
    <source>
        <dbReference type="ARBA" id="ARBA00006432"/>
    </source>
</evidence>
<dbReference type="Gene3D" id="3.30.559.30">
    <property type="entry name" value="Nonribosomal peptide synthetase, condensation domain"/>
    <property type="match status" value="1"/>
</dbReference>
<evidence type="ECO:0000313" key="10">
    <source>
        <dbReference type="EMBL" id="MFC7153747.1"/>
    </source>
</evidence>
<dbReference type="PROSITE" id="PS50075">
    <property type="entry name" value="CARRIER"/>
    <property type="match status" value="1"/>
</dbReference>
<dbReference type="Gene3D" id="1.10.10.1830">
    <property type="entry name" value="Non-ribosomal peptide synthase, adenylation domain"/>
    <property type="match status" value="1"/>
</dbReference>
<dbReference type="SUPFAM" id="SSF53474">
    <property type="entry name" value="alpha/beta-Hydrolases"/>
    <property type="match status" value="1"/>
</dbReference>
<evidence type="ECO:0000256" key="7">
    <source>
        <dbReference type="ARBA" id="ARBA00023194"/>
    </source>
</evidence>
<dbReference type="NCBIfam" id="TIGR01733">
    <property type="entry name" value="AA-adenyl-dom"/>
    <property type="match status" value="1"/>
</dbReference>
<dbReference type="SUPFAM" id="SSF52777">
    <property type="entry name" value="CoA-dependent acyltransferases"/>
    <property type="match status" value="2"/>
</dbReference>
<evidence type="ECO:0000256" key="8">
    <source>
        <dbReference type="ARBA" id="ARBA00023268"/>
    </source>
</evidence>
<dbReference type="CDD" id="cd12114">
    <property type="entry name" value="A_NRPS_TlmIV_like"/>
    <property type="match status" value="1"/>
</dbReference>
<keyword evidence="8" id="KW-0511">Multifunctional enzyme</keyword>
<dbReference type="InterPro" id="IPR057737">
    <property type="entry name" value="Condensation_MtbB-like"/>
</dbReference>
<dbReference type="Gene3D" id="3.40.50.1820">
    <property type="entry name" value="alpha/beta hydrolase"/>
    <property type="match status" value="1"/>
</dbReference>
<dbReference type="Pfam" id="PF00975">
    <property type="entry name" value="Thioesterase"/>
    <property type="match status" value="1"/>
</dbReference>
<keyword evidence="6" id="KW-0436">Ligase</keyword>
<dbReference type="InterPro" id="IPR042099">
    <property type="entry name" value="ANL_N_sf"/>
</dbReference>
<dbReference type="Gene3D" id="3.30.300.30">
    <property type="match status" value="1"/>
</dbReference>
<comment type="similarity">
    <text evidence="3">Belongs to the ATP-dependent AMP-binding enzyme family.</text>
</comment>
<dbReference type="InterPro" id="IPR045851">
    <property type="entry name" value="AMP-bd_C_sf"/>
</dbReference>